<comment type="caution">
    <text evidence="1">The sequence shown here is derived from an EMBL/GenBank/DDBJ whole genome shotgun (WGS) entry which is preliminary data.</text>
</comment>
<reference evidence="1" key="1">
    <citation type="submission" date="2023-06" db="EMBL/GenBank/DDBJ databases">
        <authorList>
            <person name="Kurt Z."/>
        </authorList>
    </citation>
    <scope>NUCLEOTIDE SEQUENCE</scope>
</reference>
<name>A0AA86U1F4_9EUKA</name>
<proteinExistence type="predicted"/>
<evidence type="ECO:0000313" key="3">
    <source>
        <dbReference type="Proteomes" id="UP001642409"/>
    </source>
</evidence>
<evidence type="ECO:0000313" key="2">
    <source>
        <dbReference type="EMBL" id="CAL6060155.1"/>
    </source>
</evidence>
<sequence length="478" mass="52635">MIIVVFVSSASIFSQICIFKQVNYLKNGQLCNSQLKVNAINILFCEKSVQLQSQTVSAQLTYSAKENIHLTIYTQTLKNNLVNVSFSSNYHPQFFLFGLTQQILIQNSVITVNVPQNISAGSLICFQCMFSASSSEFSAIISGVNVSGLVYSAISTLILENCLVQFRLTAKCIGGIINNVNETLDIQILNSNLTGYLVGEVKGLIICVVEDQVAMTFQNTRMCSNLEQFVGVGEQLAQTDGQLLYACDLCLNGFYSYGICVLSLNNAKITDNKYICKQTFEFDGQQCSCPEGALLNESVCVNIINEIGQILVKLEDFKLQVENFIISNMTQVNQNLLQLQIDSNSRIQSNISVLDAKIQDSTDILDQSIQLISKSASVQLSSTVLTSETITELQQLVINLKSILSCRKQQGYSFADECVQALCTVPGQRVIRGVCQCVNVFETVVDDQCQCPENAVLAEGICVCAVEFVMRNGRCVQK</sequence>
<dbReference type="AlphaFoldDB" id="A0AA86U1F4"/>
<keyword evidence="3" id="KW-1185">Reference proteome</keyword>
<evidence type="ECO:0000313" key="1">
    <source>
        <dbReference type="EMBL" id="CAI9936506.1"/>
    </source>
</evidence>
<accession>A0AA86U1F4</accession>
<protein>
    <submittedName>
        <fullName evidence="2">Hypothetical_protein</fullName>
    </submittedName>
</protein>
<gene>
    <name evidence="1" type="ORF">HINF_LOCUS24151</name>
    <name evidence="2" type="ORF">HINF_LOCUS49088</name>
</gene>
<organism evidence="1">
    <name type="scientific">Hexamita inflata</name>
    <dbReference type="NCBI Taxonomy" id="28002"/>
    <lineage>
        <taxon>Eukaryota</taxon>
        <taxon>Metamonada</taxon>
        <taxon>Diplomonadida</taxon>
        <taxon>Hexamitidae</taxon>
        <taxon>Hexamitinae</taxon>
        <taxon>Hexamita</taxon>
    </lineage>
</organism>
<dbReference type="Proteomes" id="UP001642409">
    <property type="component" value="Unassembled WGS sequence"/>
</dbReference>
<dbReference type="EMBL" id="CAXDID020000229">
    <property type="protein sequence ID" value="CAL6060155.1"/>
    <property type="molecule type" value="Genomic_DNA"/>
</dbReference>
<dbReference type="EMBL" id="CATOUU010000637">
    <property type="protein sequence ID" value="CAI9936506.1"/>
    <property type="molecule type" value="Genomic_DNA"/>
</dbReference>
<reference evidence="2 3" key="2">
    <citation type="submission" date="2024-07" db="EMBL/GenBank/DDBJ databases">
        <authorList>
            <person name="Akdeniz Z."/>
        </authorList>
    </citation>
    <scope>NUCLEOTIDE SEQUENCE [LARGE SCALE GENOMIC DNA]</scope>
</reference>